<sequence length="64" mass="7301">MKRKLKKWEKQPCVHSVPKNDLGVTQMQSSRGNRQMSTADHGKVLSRAIAPIQQLLRSECKKVN</sequence>
<feature type="region of interest" description="Disordered" evidence="1">
    <location>
        <begin position="1"/>
        <end position="42"/>
    </location>
</feature>
<comment type="caution">
    <text evidence="2">The sequence shown here is derived from an EMBL/GenBank/DDBJ whole genome shotgun (WGS) entry which is preliminary data.</text>
</comment>
<dbReference type="AlphaFoldDB" id="A0A1G2P1S8"/>
<feature type="compositionally biased region" description="Polar residues" evidence="1">
    <location>
        <begin position="23"/>
        <end position="38"/>
    </location>
</feature>
<evidence type="ECO:0000256" key="1">
    <source>
        <dbReference type="SAM" id="MobiDB-lite"/>
    </source>
</evidence>
<proteinExistence type="predicted"/>
<gene>
    <name evidence="2" type="ORF">A3G52_03780</name>
</gene>
<dbReference type="Proteomes" id="UP000177269">
    <property type="component" value="Unassembled WGS sequence"/>
</dbReference>
<evidence type="ECO:0000313" key="3">
    <source>
        <dbReference type="Proteomes" id="UP000177269"/>
    </source>
</evidence>
<evidence type="ECO:0000313" key="2">
    <source>
        <dbReference type="EMBL" id="OHA42288.1"/>
    </source>
</evidence>
<organism evidence="2 3">
    <name type="scientific">Candidatus Taylorbacteria bacterium RIFCSPLOWO2_12_FULL_43_20</name>
    <dbReference type="NCBI Taxonomy" id="1802332"/>
    <lineage>
        <taxon>Bacteria</taxon>
        <taxon>Candidatus Tayloriibacteriota</taxon>
    </lineage>
</organism>
<name>A0A1G2P1S8_9BACT</name>
<dbReference type="EMBL" id="MHSK01000015">
    <property type="protein sequence ID" value="OHA42288.1"/>
    <property type="molecule type" value="Genomic_DNA"/>
</dbReference>
<accession>A0A1G2P1S8</accession>
<protein>
    <submittedName>
        <fullName evidence="2">Uncharacterized protein</fullName>
    </submittedName>
</protein>
<reference evidence="2 3" key="1">
    <citation type="journal article" date="2016" name="Nat. Commun.">
        <title>Thousands of microbial genomes shed light on interconnected biogeochemical processes in an aquifer system.</title>
        <authorList>
            <person name="Anantharaman K."/>
            <person name="Brown C.T."/>
            <person name="Hug L.A."/>
            <person name="Sharon I."/>
            <person name="Castelle C.J."/>
            <person name="Probst A.J."/>
            <person name="Thomas B.C."/>
            <person name="Singh A."/>
            <person name="Wilkins M.J."/>
            <person name="Karaoz U."/>
            <person name="Brodie E.L."/>
            <person name="Williams K.H."/>
            <person name="Hubbard S.S."/>
            <person name="Banfield J.F."/>
        </authorList>
    </citation>
    <scope>NUCLEOTIDE SEQUENCE [LARGE SCALE GENOMIC DNA]</scope>
</reference>